<evidence type="ECO:0000256" key="1">
    <source>
        <dbReference type="ARBA" id="ARBA00005964"/>
    </source>
</evidence>
<comment type="similarity">
    <text evidence="1 3">Belongs to the type-B carboxylesterase/lipase family.</text>
</comment>
<dbReference type="Gene3D" id="3.40.50.1820">
    <property type="entry name" value="alpha/beta hydrolase"/>
    <property type="match status" value="2"/>
</dbReference>
<dbReference type="EMBL" id="LKEB01000008">
    <property type="protein sequence ID" value="ROW15752.1"/>
    <property type="molecule type" value="Genomic_DNA"/>
</dbReference>
<gene>
    <name evidence="5" type="ORF">VPNG_02132</name>
</gene>
<accession>A0A423XHE9</accession>
<dbReference type="GO" id="GO:0016787">
    <property type="term" value="F:hydrolase activity"/>
    <property type="evidence" value="ECO:0007669"/>
    <property type="project" value="UniProtKB-KW"/>
</dbReference>
<dbReference type="InParanoid" id="A0A423XHE9"/>
<dbReference type="Proteomes" id="UP000285146">
    <property type="component" value="Unassembled WGS sequence"/>
</dbReference>
<evidence type="ECO:0000259" key="4">
    <source>
        <dbReference type="Pfam" id="PF00135"/>
    </source>
</evidence>
<name>A0A423XHE9_9PEZI</name>
<dbReference type="PROSITE" id="PS00122">
    <property type="entry name" value="CARBOXYLESTERASE_B_1"/>
    <property type="match status" value="1"/>
</dbReference>
<feature type="chain" id="PRO_5018823810" description="Carboxylic ester hydrolase" evidence="3">
    <location>
        <begin position="21"/>
        <end position="359"/>
    </location>
</feature>
<feature type="signal peptide" evidence="3">
    <location>
        <begin position="1"/>
        <end position="20"/>
    </location>
</feature>
<dbReference type="SUPFAM" id="SSF53474">
    <property type="entry name" value="alpha/beta-Hydrolases"/>
    <property type="match status" value="1"/>
</dbReference>
<dbReference type="InterPro" id="IPR019826">
    <property type="entry name" value="Carboxylesterase_B_AS"/>
</dbReference>
<protein>
    <recommendedName>
        <fullName evidence="3">Carboxylic ester hydrolase</fullName>
        <ecNumber evidence="3">3.1.1.-</ecNumber>
    </recommendedName>
</protein>
<evidence type="ECO:0000313" key="5">
    <source>
        <dbReference type="EMBL" id="ROW15752.1"/>
    </source>
</evidence>
<keyword evidence="2 3" id="KW-0378">Hydrolase</keyword>
<evidence type="ECO:0000256" key="2">
    <source>
        <dbReference type="ARBA" id="ARBA00022801"/>
    </source>
</evidence>
<dbReference type="OrthoDB" id="408631at2759"/>
<keyword evidence="3" id="KW-0732">Signal</keyword>
<dbReference type="InterPro" id="IPR002018">
    <property type="entry name" value="CarbesteraseB"/>
</dbReference>
<dbReference type="PANTHER" id="PTHR11559">
    <property type="entry name" value="CARBOXYLESTERASE"/>
    <property type="match status" value="1"/>
</dbReference>
<sequence length="359" mass="38787">MRLLLGILLMGLAFTNPISAFEAPVINLPYITLQSAYSSEYNITHYRRIPFAASTADQNRFRAPQPPPQINGTYLTDRPFPSCPLADGTGSEDCLYLGIYSRPWAEGDKLRPVTVVLHGGAYTAGTASFNIPPYGFATLNVSELNDFVLVYPNYRLGALGFLPGKAIKDDQNAVLNPGLLDQQAALRWVHEHIEHFGGDPTDVAIFGQSAGGGSVVAQVIANGGKTAPKLFQRALGLYEEFVDLMGCSGLEEVLDCLRTVDLNTTMNASSSISGEWAPVIDEAFLQKTLSQAVSNGTLNTDLVWGMFNTMEGENFVSSDLKNANDFLLYIGYAGAVASFLQTGDPNAHKVGFDSLASRR</sequence>
<feature type="domain" description="Carboxylesterase type B" evidence="4">
    <location>
        <begin position="40"/>
        <end position="323"/>
    </location>
</feature>
<evidence type="ECO:0000313" key="6">
    <source>
        <dbReference type="Proteomes" id="UP000285146"/>
    </source>
</evidence>
<dbReference type="InterPro" id="IPR050309">
    <property type="entry name" value="Type-B_Carboxylest/Lipase"/>
</dbReference>
<evidence type="ECO:0000256" key="3">
    <source>
        <dbReference type="RuleBase" id="RU361235"/>
    </source>
</evidence>
<proteinExistence type="inferred from homology"/>
<dbReference type="Pfam" id="PF00135">
    <property type="entry name" value="COesterase"/>
    <property type="match status" value="1"/>
</dbReference>
<keyword evidence="6" id="KW-1185">Reference proteome</keyword>
<comment type="caution">
    <text evidence="5">The sequence shown here is derived from an EMBL/GenBank/DDBJ whole genome shotgun (WGS) entry which is preliminary data.</text>
</comment>
<dbReference type="InterPro" id="IPR029058">
    <property type="entry name" value="AB_hydrolase_fold"/>
</dbReference>
<dbReference type="AlphaFoldDB" id="A0A423XHE9"/>
<dbReference type="EC" id="3.1.1.-" evidence="3"/>
<organism evidence="5 6">
    <name type="scientific">Cytospora leucostoma</name>
    <dbReference type="NCBI Taxonomy" id="1230097"/>
    <lineage>
        <taxon>Eukaryota</taxon>
        <taxon>Fungi</taxon>
        <taxon>Dikarya</taxon>
        <taxon>Ascomycota</taxon>
        <taxon>Pezizomycotina</taxon>
        <taxon>Sordariomycetes</taxon>
        <taxon>Sordariomycetidae</taxon>
        <taxon>Diaporthales</taxon>
        <taxon>Cytosporaceae</taxon>
        <taxon>Cytospora</taxon>
    </lineage>
</organism>
<dbReference type="STRING" id="1230097.A0A423XHE9"/>
<reference evidence="5 6" key="1">
    <citation type="submission" date="2015-09" db="EMBL/GenBank/DDBJ databases">
        <title>Host preference determinants of Valsa canker pathogens revealed by comparative genomics.</title>
        <authorList>
            <person name="Yin Z."/>
            <person name="Huang L."/>
        </authorList>
    </citation>
    <scope>NUCLEOTIDE SEQUENCE [LARGE SCALE GENOMIC DNA]</scope>
    <source>
        <strain evidence="5 6">SXYLt</strain>
    </source>
</reference>